<dbReference type="GO" id="GO:0043200">
    <property type="term" value="P:response to amino acid"/>
    <property type="evidence" value="ECO:0007669"/>
    <property type="project" value="TreeGrafter"/>
</dbReference>
<keyword evidence="3" id="KW-0804">Transcription</keyword>
<dbReference type="SMART" id="SM00344">
    <property type="entry name" value="HTH_ASNC"/>
    <property type="match status" value="1"/>
</dbReference>
<dbReference type="Proteomes" id="UP000198327">
    <property type="component" value="Unassembled WGS sequence"/>
</dbReference>
<dbReference type="SUPFAM" id="SSF54909">
    <property type="entry name" value="Dimeric alpha+beta barrel"/>
    <property type="match status" value="1"/>
</dbReference>
<gene>
    <name evidence="5" type="ORF">SAMN05421642_13816</name>
</gene>
<evidence type="ECO:0000313" key="5">
    <source>
        <dbReference type="EMBL" id="SNT53376.1"/>
    </source>
</evidence>
<dbReference type="GO" id="GO:0005829">
    <property type="term" value="C:cytosol"/>
    <property type="evidence" value="ECO:0007669"/>
    <property type="project" value="TreeGrafter"/>
</dbReference>
<dbReference type="PROSITE" id="PS50956">
    <property type="entry name" value="HTH_ASNC_2"/>
    <property type="match status" value="1"/>
</dbReference>
<feature type="domain" description="HTH asnC-type" evidence="4">
    <location>
        <begin position="25"/>
        <end position="86"/>
    </location>
</feature>
<dbReference type="PANTHER" id="PTHR30154">
    <property type="entry name" value="LEUCINE-RESPONSIVE REGULATORY PROTEIN"/>
    <property type="match status" value="1"/>
</dbReference>
<accession>A0A239NEN1</accession>
<dbReference type="InterPro" id="IPR036388">
    <property type="entry name" value="WH-like_DNA-bd_sf"/>
</dbReference>
<dbReference type="InterPro" id="IPR019887">
    <property type="entry name" value="Tscrpt_reg_AsnC/Lrp_C"/>
</dbReference>
<keyword evidence="6" id="KW-1185">Reference proteome</keyword>
<organism evidence="5 6">
    <name type="scientific">Rhodococcoides kyotonense</name>
    <dbReference type="NCBI Taxonomy" id="398843"/>
    <lineage>
        <taxon>Bacteria</taxon>
        <taxon>Bacillati</taxon>
        <taxon>Actinomycetota</taxon>
        <taxon>Actinomycetes</taxon>
        <taxon>Mycobacteriales</taxon>
        <taxon>Nocardiaceae</taxon>
        <taxon>Rhodococcoides</taxon>
    </lineage>
</organism>
<dbReference type="InterPro" id="IPR011008">
    <property type="entry name" value="Dimeric_a/b-barrel"/>
</dbReference>
<dbReference type="Gene3D" id="3.30.70.920">
    <property type="match status" value="1"/>
</dbReference>
<evidence type="ECO:0000256" key="3">
    <source>
        <dbReference type="ARBA" id="ARBA00023163"/>
    </source>
</evidence>
<dbReference type="PRINTS" id="PR00033">
    <property type="entry name" value="HTHASNC"/>
</dbReference>
<dbReference type="OrthoDB" id="9809462at2"/>
<dbReference type="InterPro" id="IPR019888">
    <property type="entry name" value="Tscrpt_reg_AsnC-like"/>
</dbReference>
<dbReference type="AlphaFoldDB" id="A0A239NEN1"/>
<reference evidence="6" key="1">
    <citation type="submission" date="2017-06" db="EMBL/GenBank/DDBJ databases">
        <authorList>
            <person name="Varghese N."/>
            <person name="Submissions S."/>
        </authorList>
    </citation>
    <scope>NUCLEOTIDE SEQUENCE [LARGE SCALE GENOMIC DNA]</scope>
    <source>
        <strain evidence="6">JCM 23211</strain>
    </source>
</reference>
<dbReference type="InterPro" id="IPR036390">
    <property type="entry name" value="WH_DNA-bd_sf"/>
</dbReference>
<proteinExistence type="predicted"/>
<keyword evidence="2 5" id="KW-0238">DNA-binding</keyword>
<dbReference type="GO" id="GO:0043565">
    <property type="term" value="F:sequence-specific DNA binding"/>
    <property type="evidence" value="ECO:0007669"/>
    <property type="project" value="InterPro"/>
</dbReference>
<protein>
    <submittedName>
        <fullName evidence="5">DNA-binding transcriptional regulator, Lrp family</fullName>
    </submittedName>
</protein>
<dbReference type="Gene3D" id="1.10.10.10">
    <property type="entry name" value="Winged helix-like DNA-binding domain superfamily/Winged helix DNA-binding domain"/>
    <property type="match status" value="1"/>
</dbReference>
<dbReference type="SUPFAM" id="SSF46785">
    <property type="entry name" value="Winged helix' DNA-binding domain"/>
    <property type="match status" value="1"/>
</dbReference>
<dbReference type="PANTHER" id="PTHR30154:SF34">
    <property type="entry name" value="TRANSCRIPTIONAL REGULATOR AZLB"/>
    <property type="match status" value="1"/>
</dbReference>
<dbReference type="Pfam" id="PF13404">
    <property type="entry name" value="HTH_AsnC-type"/>
    <property type="match status" value="1"/>
</dbReference>
<dbReference type="Pfam" id="PF01037">
    <property type="entry name" value="AsnC_trans_reg"/>
    <property type="match status" value="1"/>
</dbReference>
<sequence length="179" mass="19790">MAVIFQSIAEPLAAKGVCRVADDQLDKLDLDLLKLLVEEPKAGVREYARRLNVARGTVQSRLDKFARVGVVTSYRPQMQPSALGYPLLAFVHLHIAQSMMNDTCAQLETIPEVLEVNSVAGEGDLLCRVVARDHDDFETVLQAIIACKGVLRTRSEMVLSRRIMPRIVPLLEKTRAGAP</sequence>
<dbReference type="EMBL" id="FZOW01000038">
    <property type="protein sequence ID" value="SNT53376.1"/>
    <property type="molecule type" value="Genomic_DNA"/>
</dbReference>
<dbReference type="InterPro" id="IPR000485">
    <property type="entry name" value="AsnC-type_HTH_dom"/>
</dbReference>
<evidence type="ECO:0000256" key="2">
    <source>
        <dbReference type="ARBA" id="ARBA00023125"/>
    </source>
</evidence>
<evidence type="ECO:0000256" key="1">
    <source>
        <dbReference type="ARBA" id="ARBA00023015"/>
    </source>
</evidence>
<evidence type="ECO:0000313" key="6">
    <source>
        <dbReference type="Proteomes" id="UP000198327"/>
    </source>
</evidence>
<keyword evidence="1" id="KW-0805">Transcription regulation</keyword>
<name>A0A239NEN1_9NOCA</name>
<evidence type="ECO:0000259" key="4">
    <source>
        <dbReference type="PROSITE" id="PS50956"/>
    </source>
</evidence>